<dbReference type="AlphaFoldDB" id="A0A1Q3EQ56"/>
<keyword evidence="4" id="KW-1185">Reference proteome</keyword>
<feature type="domain" description="Fungal-type protein kinase" evidence="2">
    <location>
        <begin position="134"/>
        <end position="443"/>
    </location>
</feature>
<dbReference type="PANTHER" id="PTHR38248:SF2">
    <property type="entry name" value="FUNK1 11"/>
    <property type="match status" value="1"/>
</dbReference>
<organism evidence="3 4">
    <name type="scientific">Lentinula edodes</name>
    <name type="common">Shiitake mushroom</name>
    <name type="synonym">Lentinus edodes</name>
    <dbReference type="NCBI Taxonomy" id="5353"/>
    <lineage>
        <taxon>Eukaryota</taxon>
        <taxon>Fungi</taxon>
        <taxon>Dikarya</taxon>
        <taxon>Basidiomycota</taxon>
        <taxon>Agaricomycotina</taxon>
        <taxon>Agaricomycetes</taxon>
        <taxon>Agaricomycetidae</taxon>
        <taxon>Agaricales</taxon>
        <taxon>Marasmiineae</taxon>
        <taxon>Omphalotaceae</taxon>
        <taxon>Lentinula</taxon>
    </lineage>
</organism>
<dbReference type="EMBL" id="BDGU01001072">
    <property type="protein sequence ID" value="GAW09338.1"/>
    <property type="molecule type" value="Genomic_DNA"/>
</dbReference>
<dbReference type="STRING" id="5353.A0A1Q3EQ56"/>
<proteinExistence type="predicted"/>
<evidence type="ECO:0000313" key="4">
    <source>
        <dbReference type="Proteomes" id="UP000188533"/>
    </source>
</evidence>
<reference evidence="3 4" key="1">
    <citation type="submission" date="2016-08" db="EMBL/GenBank/DDBJ databases">
        <authorList>
            <consortium name="Lentinula edodes genome sequencing consortium"/>
            <person name="Sakamoto Y."/>
            <person name="Nakade K."/>
            <person name="Sato S."/>
            <person name="Yoshida Y."/>
            <person name="Miyazaki K."/>
            <person name="Natsume S."/>
            <person name="Konno N."/>
        </authorList>
    </citation>
    <scope>NUCLEOTIDE SEQUENCE [LARGE SCALE GENOMIC DNA]</scope>
    <source>
        <strain evidence="3 4">NBRC 111202</strain>
    </source>
</reference>
<dbReference type="InterPro" id="IPR040976">
    <property type="entry name" value="Pkinase_fungal"/>
</dbReference>
<reference evidence="3 4" key="2">
    <citation type="submission" date="2017-02" db="EMBL/GenBank/DDBJ databases">
        <title>A genome survey and senescence transcriptome analysis in Lentinula edodes.</title>
        <authorList>
            <person name="Sakamoto Y."/>
            <person name="Nakade K."/>
            <person name="Sato S."/>
            <person name="Yoshida Y."/>
            <person name="Miyazaki K."/>
            <person name="Natsume S."/>
            <person name="Konno N."/>
        </authorList>
    </citation>
    <scope>NUCLEOTIDE SEQUENCE [LARGE SCALE GENOMIC DNA]</scope>
    <source>
        <strain evidence="3 4">NBRC 111202</strain>
    </source>
</reference>
<evidence type="ECO:0000259" key="2">
    <source>
        <dbReference type="Pfam" id="PF17667"/>
    </source>
</evidence>
<evidence type="ECO:0000256" key="1">
    <source>
        <dbReference type="SAM" id="MobiDB-lite"/>
    </source>
</evidence>
<name>A0A1Q3EQ56_LENED</name>
<feature type="compositionally biased region" description="Acidic residues" evidence="1">
    <location>
        <begin position="33"/>
        <end position="52"/>
    </location>
</feature>
<dbReference type="Proteomes" id="UP000188533">
    <property type="component" value="Unassembled WGS sequence"/>
</dbReference>
<gene>
    <name evidence="3" type="ORF">LENED_011486</name>
</gene>
<comment type="caution">
    <text evidence="3">The sequence shown here is derived from an EMBL/GenBank/DDBJ whole genome shotgun (WGS) entry which is preliminary data.</text>
</comment>
<sequence length="446" mass="50688">MGSPERRGKAHQKLREWGILIDEGWKGINFGADEQEQQQETEEEETEEEEEEELKVTMEIEVEEVEVQKESLFYAPLFEGLSSIMGADSAVKFLKNSDTNLLSEGDSSHYKADINGLLIKTTAVPPIAEGAEYECDVLMTGKLKKKSTPNTVDDKVLSNATHIMGADPTHRFMFGLTIDKFNIRLWFFSRSHVFVTEAMNLHTDAKNLIYFALSLSRACREELGYDPTVTRVQGKNGTGPRYLFTIDSKQYITTEAITVRKAKFLLGSATRVFKVQQFLIDEGDLDSEVKVINDYWLPEDSPTELETRSAIEVNVQKVNVVLNLDRSAFNRYFVKIEACEKVQTLPSDVKRFTISTQSSTCRRVMSVSIPASIMMESGPRGQQRQESILREATAVHLARLYRRTYAPKVHCRQPSEYAGEPLHQTTNWVIVLKAFESIIIALRMCW</sequence>
<dbReference type="PANTHER" id="PTHR38248">
    <property type="entry name" value="FUNK1 6"/>
    <property type="match status" value="1"/>
</dbReference>
<dbReference type="Pfam" id="PF17667">
    <property type="entry name" value="Pkinase_fungal"/>
    <property type="match status" value="1"/>
</dbReference>
<feature type="region of interest" description="Disordered" evidence="1">
    <location>
        <begin position="30"/>
        <end position="52"/>
    </location>
</feature>
<evidence type="ECO:0000313" key="3">
    <source>
        <dbReference type="EMBL" id="GAW09338.1"/>
    </source>
</evidence>
<protein>
    <recommendedName>
        <fullName evidence="2">Fungal-type protein kinase domain-containing protein</fullName>
    </recommendedName>
</protein>
<accession>A0A1Q3EQ56</accession>